<evidence type="ECO:0000256" key="1">
    <source>
        <dbReference type="SAM" id="MobiDB-lite"/>
    </source>
</evidence>
<dbReference type="EMBL" id="CP002344">
    <property type="protein sequence ID" value="ADU51243.1"/>
    <property type="molecule type" value="Genomic_DNA"/>
</dbReference>
<reference evidence="3" key="2">
    <citation type="journal article" date="2010" name="Stand. Genomic Sci.">
        <title>Complete genome sequence of Thermaerobacter marianensis type strain (7p75aT).</title>
        <authorList>
            <person name="Han C."/>
            <person name="Gu W."/>
            <person name="Zhang X."/>
            <person name="Lapidus A."/>
            <person name="Nolan M."/>
            <person name="Copeland A."/>
            <person name="Lucas S."/>
            <person name="Glavina Del Rio T."/>
            <person name="Tice H."/>
            <person name="Cheng J."/>
            <person name="Tapia R."/>
            <person name="Goodwin L."/>
            <person name="Pitluck S."/>
            <person name="Pagani I."/>
            <person name="Ivanova N."/>
            <person name="Mavromatis K."/>
            <person name="Mikhailova N."/>
            <person name="Pati A."/>
            <person name="Chen A."/>
            <person name="Palaniappan K."/>
            <person name="Land M."/>
            <person name="Hauser L."/>
            <person name="Chang Y."/>
            <person name="Jeffries C."/>
            <person name="Schneider S."/>
            <person name="Rohde M."/>
            <person name="Goker M."/>
            <person name="Pukall R."/>
            <person name="Woyke T."/>
            <person name="Bristow J."/>
            <person name="Eisen J."/>
            <person name="Markowitz V."/>
            <person name="Hugenholtz P."/>
            <person name="Kyrpides N."/>
            <person name="Klenk H."/>
            <person name="Detter J."/>
        </authorList>
    </citation>
    <scope>NUCLEOTIDE SEQUENCE [LARGE SCALE GENOMIC DNA]</scope>
    <source>
        <strain evidence="3">ATCC 700841 / DSM 12885 / JCM 10246 / 7p75a</strain>
    </source>
</reference>
<dbReference type="eggNOG" id="COG3874">
    <property type="taxonomic scope" value="Bacteria"/>
</dbReference>
<reference evidence="2 3" key="1">
    <citation type="journal article" date="2010" name="Stand. Genomic Sci.">
        <title>Complete genome sequence of Thermaerobacter marianensis type strain (7p75a).</title>
        <authorList>
            <person name="Han C."/>
            <person name="Gu W."/>
            <person name="Zhang X."/>
            <person name="Lapidus A."/>
            <person name="Nolan M."/>
            <person name="Copeland A."/>
            <person name="Lucas S."/>
            <person name="Del Rio T.G."/>
            <person name="Tice H."/>
            <person name="Cheng J.F."/>
            <person name="Tapia R."/>
            <person name="Goodwin L."/>
            <person name="Pitluck S."/>
            <person name="Pagani I."/>
            <person name="Ivanova N."/>
            <person name="Mavromatis K."/>
            <person name="Mikhailova N."/>
            <person name="Pati A."/>
            <person name="Chen A."/>
            <person name="Palaniappan K."/>
            <person name="Land M."/>
            <person name="Hauser L."/>
            <person name="Chang Y.J."/>
            <person name="Jeffries C.D."/>
            <person name="Schneider S."/>
            <person name="Rohde M."/>
            <person name="Goker M."/>
            <person name="Pukall R."/>
            <person name="Woyke T."/>
            <person name="Bristow J."/>
            <person name="Eisen J.A."/>
            <person name="Markowitz V."/>
            <person name="Hugenholtz P."/>
            <person name="Kyrpides N.C."/>
            <person name="Klenk H.P."/>
            <person name="Detter J.C."/>
        </authorList>
    </citation>
    <scope>NUCLEOTIDE SEQUENCE [LARGE SCALE GENOMIC DNA]</scope>
    <source>
        <strain evidence="3">ATCC 700841 / DSM 12885 / JCM 10246 / 7p75a</strain>
    </source>
</reference>
<dbReference type="PANTHER" id="PTHR39162">
    <property type="entry name" value="GLL3345 PROTEIN"/>
    <property type="match status" value="1"/>
</dbReference>
<dbReference type="Proteomes" id="UP000008915">
    <property type="component" value="Chromosome"/>
</dbReference>
<accession>E6SKN5</accession>
<name>E6SKN5_THEM7</name>
<feature type="compositionally biased region" description="Low complexity" evidence="1">
    <location>
        <begin position="160"/>
        <end position="189"/>
    </location>
</feature>
<dbReference type="KEGG" id="tmr:Tmar_1130"/>
<dbReference type="PANTHER" id="PTHR39162:SF1">
    <property type="entry name" value="SPORULATION PROTEIN YTFJ"/>
    <property type="match status" value="1"/>
</dbReference>
<dbReference type="InterPro" id="IPR014229">
    <property type="entry name" value="Spore_YtfJ"/>
</dbReference>
<dbReference type="STRING" id="644966.Tmar_1130"/>
<feature type="region of interest" description="Disordered" evidence="1">
    <location>
        <begin position="130"/>
        <end position="208"/>
    </location>
</feature>
<proteinExistence type="predicted"/>
<keyword evidence="3" id="KW-1185">Reference proteome</keyword>
<gene>
    <name evidence="2" type="ordered locus">Tmar_1130</name>
</gene>
<dbReference type="AlphaFoldDB" id="E6SKN5"/>
<dbReference type="RefSeq" id="WP_013495548.1">
    <property type="nucleotide sequence ID" value="NC_014831.1"/>
</dbReference>
<evidence type="ECO:0000313" key="3">
    <source>
        <dbReference type="Proteomes" id="UP000008915"/>
    </source>
</evidence>
<sequence>MSQHPIQGLMETAMQSLKQMVDVNTVVGDAVEAQDGTVIVPVSRVSVGFVAGGGEYGREPRPTETGGAGWPFAGGSGAGVSVQPVGFLVVGQGRVRLLPVAEGAFLDRVIDAAPEVLDRVRRFWAGRDGTTTATASRGGNGAGAPWGAAGTPDLSGRGAAGTKTATPATGVTPGAAGAAGTTAAGPAGTRNRPTGPAGGVGDESAPLD</sequence>
<evidence type="ECO:0000313" key="2">
    <source>
        <dbReference type="EMBL" id="ADU51243.1"/>
    </source>
</evidence>
<protein>
    <submittedName>
        <fullName evidence="2">Sporulation protein YtfJ</fullName>
    </submittedName>
</protein>
<dbReference type="HOGENOM" id="CLU_115880_0_0_9"/>
<organism evidence="2 3">
    <name type="scientific">Thermaerobacter marianensis (strain ATCC 700841 / DSM 12885 / JCM 10246 / 7p75a)</name>
    <dbReference type="NCBI Taxonomy" id="644966"/>
    <lineage>
        <taxon>Bacteria</taxon>
        <taxon>Bacillati</taxon>
        <taxon>Bacillota</taxon>
        <taxon>Clostridia</taxon>
        <taxon>Eubacteriales</taxon>
        <taxon>Clostridiales Family XVII. Incertae Sedis</taxon>
        <taxon>Thermaerobacter</taxon>
    </lineage>
</organism>
<dbReference type="NCBIfam" id="TIGR02874">
    <property type="entry name" value="spore_ytfJ"/>
    <property type="match status" value="1"/>
</dbReference>
<dbReference type="Pfam" id="PF09579">
    <property type="entry name" value="Spore_YtfJ"/>
    <property type="match status" value="1"/>
</dbReference>